<evidence type="ECO:0000313" key="16">
    <source>
        <dbReference type="EMBL" id="UTZ32121.1"/>
    </source>
</evidence>
<dbReference type="Gene3D" id="2.170.130.10">
    <property type="entry name" value="TonB-dependent receptor, plug domain"/>
    <property type="match status" value="1"/>
</dbReference>
<dbReference type="InterPro" id="IPR036942">
    <property type="entry name" value="Beta-barrel_TonB_sf"/>
</dbReference>
<keyword evidence="17" id="KW-1185">Reference proteome</keyword>
<accession>A0ABY5IEE0</accession>
<dbReference type="Gene3D" id="2.40.170.20">
    <property type="entry name" value="TonB-dependent receptor, beta-barrel domain"/>
    <property type="match status" value="1"/>
</dbReference>
<keyword evidence="4 9" id="KW-0812">Transmembrane</keyword>
<keyword evidence="6 11" id="KW-0798">TonB box</keyword>
<dbReference type="InterPro" id="IPR039426">
    <property type="entry name" value="TonB-dep_rcpt-like"/>
</dbReference>
<evidence type="ECO:0000256" key="12">
    <source>
        <dbReference type="SAM" id="MobiDB-lite"/>
    </source>
</evidence>
<reference evidence="16" key="1">
    <citation type="submission" date="2020-03" db="EMBL/GenBank/DDBJ databases">
        <title>Five strains of Vibrio campbellii isolated from Mariana Trench.</title>
        <authorList>
            <person name="Liang J."/>
            <person name="Zhang X.-H."/>
        </authorList>
    </citation>
    <scope>NUCLEOTIDE SEQUENCE</scope>
    <source>
        <strain evidence="16">LJC013</strain>
    </source>
</reference>
<dbReference type="Pfam" id="PF00593">
    <property type="entry name" value="TonB_dep_Rec_b-barrel"/>
    <property type="match status" value="1"/>
</dbReference>
<evidence type="ECO:0000256" key="5">
    <source>
        <dbReference type="ARBA" id="ARBA00022729"/>
    </source>
</evidence>
<evidence type="ECO:0000256" key="13">
    <source>
        <dbReference type="SAM" id="SignalP"/>
    </source>
</evidence>
<dbReference type="SUPFAM" id="SSF56935">
    <property type="entry name" value="Porins"/>
    <property type="match status" value="1"/>
</dbReference>
<keyword evidence="2 9" id="KW-0813">Transport</keyword>
<evidence type="ECO:0000256" key="3">
    <source>
        <dbReference type="ARBA" id="ARBA00022452"/>
    </source>
</evidence>
<dbReference type="PANTHER" id="PTHR47234:SF2">
    <property type="entry name" value="TONB-DEPENDENT RECEPTOR"/>
    <property type="match status" value="1"/>
</dbReference>
<dbReference type="InterPro" id="IPR000531">
    <property type="entry name" value="Beta-barrel_TonB"/>
</dbReference>
<comment type="similarity">
    <text evidence="9 11">Belongs to the TonB-dependent receptor family.</text>
</comment>
<evidence type="ECO:0000256" key="11">
    <source>
        <dbReference type="RuleBase" id="RU003357"/>
    </source>
</evidence>
<comment type="subcellular location">
    <subcellularLocation>
        <location evidence="1 9">Cell outer membrane</location>
        <topology evidence="1 9">Multi-pass membrane protein</topology>
    </subcellularLocation>
</comment>
<evidence type="ECO:0000256" key="7">
    <source>
        <dbReference type="ARBA" id="ARBA00023136"/>
    </source>
</evidence>
<evidence type="ECO:0000256" key="10">
    <source>
        <dbReference type="PROSITE-ProRule" id="PRU10144"/>
    </source>
</evidence>
<gene>
    <name evidence="16" type="ORF">HB762_12240</name>
</gene>
<dbReference type="Pfam" id="PF07715">
    <property type="entry name" value="Plug"/>
    <property type="match status" value="1"/>
</dbReference>
<organism evidence="16 17">
    <name type="scientific">Vibrio campbellii</name>
    <dbReference type="NCBI Taxonomy" id="680"/>
    <lineage>
        <taxon>Bacteria</taxon>
        <taxon>Pseudomonadati</taxon>
        <taxon>Pseudomonadota</taxon>
        <taxon>Gammaproteobacteria</taxon>
        <taxon>Vibrionales</taxon>
        <taxon>Vibrionaceae</taxon>
        <taxon>Vibrio</taxon>
    </lineage>
</organism>
<dbReference type="PROSITE" id="PS01156">
    <property type="entry name" value="TONB_DEPENDENT_REC_2"/>
    <property type="match status" value="1"/>
</dbReference>
<dbReference type="PROSITE" id="PS52016">
    <property type="entry name" value="TONB_DEPENDENT_REC_3"/>
    <property type="match status" value="1"/>
</dbReference>
<evidence type="ECO:0000256" key="8">
    <source>
        <dbReference type="ARBA" id="ARBA00023237"/>
    </source>
</evidence>
<dbReference type="RefSeq" id="WP_255898624.1">
    <property type="nucleotide sequence ID" value="NZ_CP050463.1"/>
</dbReference>
<evidence type="ECO:0000256" key="6">
    <source>
        <dbReference type="ARBA" id="ARBA00023077"/>
    </source>
</evidence>
<dbReference type="InterPro" id="IPR010917">
    <property type="entry name" value="TonB_rcpt_CS"/>
</dbReference>
<dbReference type="InterPro" id="IPR012910">
    <property type="entry name" value="Plug_dom"/>
</dbReference>
<feature type="domain" description="TonB-dependent receptor plug" evidence="15">
    <location>
        <begin position="51"/>
        <end position="168"/>
    </location>
</feature>
<keyword evidence="3 9" id="KW-1134">Transmembrane beta strand</keyword>
<evidence type="ECO:0000256" key="4">
    <source>
        <dbReference type="ARBA" id="ARBA00022692"/>
    </source>
</evidence>
<evidence type="ECO:0000259" key="15">
    <source>
        <dbReference type="Pfam" id="PF07715"/>
    </source>
</evidence>
<dbReference type="InterPro" id="IPR037066">
    <property type="entry name" value="Plug_dom_sf"/>
</dbReference>
<dbReference type="Proteomes" id="UP001059912">
    <property type="component" value="Chromosome 1"/>
</dbReference>
<protein>
    <submittedName>
        <fullName evidence="16">TonB-dependent receptor</fullName>
    </submittedName>
</protein>
<feature type="chain" id="PRO_5046682661" evidence="13">
    <location>
        <begin position="29"/>
        <end position="827"/>
    </location>
</feature>
<name>A0ABY5IEE0_9VIBR</name>
<evidence type="ECO:0000256" key="1">
    <source>
        <dbReference type="ARBA" id="ARBA00004571"/>
    </source>
</evidence>
<dbReference type="EMBL" id="CP050470">
    <property type="protein sequence ID" value="UTZ32121.1"/>
    <property type="molecule type" value="Genomic_DNA"/>
</dbReference>
<dbReference type="PANTHER" id="PTHR47234">
    <property type="match status" value="1"/>
</dbReference>
<keyword evidence="5 13" id="KW-0732">Signal</keyword>
<feature type="signal peptide" evidence="13">
    <location>
        <begin position="1"/>
        <end position="28"/>
    </location>
</feature>
<proteinExistence type="inferred from homology"/>
<evidence type="ECO:0000256" key="2">
    <source>
        <dbReference type="ARBA" id="ARBA00022448"/>
    </source>
</evidence>
<sequence>MYKNTTALSVAISLALGTAAVAPLAAQAEEQQVEQLQKMKVTGSRISTTDMEGPNPVDVYTADDIAKMGAVSVDDVLRGLTQNGAGSYGSSFTNSFAAGTSGVSLRGLGASRTLVLLNGRRVANYAFAQNLNDTFVDLNSIPLSAVERIDVLKDGASAIYGSDAIGGVVNVILKRDYEGFDVRLNGGQTSYSDGEDLDVTLTGGKTFNDATNIMASLNVVQKGNIMMKDRPNTKNADHSSQGGYDWRSSAGTPGRVYKEDGTWESLCPGGSAECNYNYNEEIVMIPESDRYNFLTSLNHQLNEDTNLFAELSLNRVESKTISAPTPDFRNVTISKDNPNNTYGEDVTMRHRIIEAGNRINEITTDSIRIVAGAEGYANWFDTDVDWTADAGYHYTETENVGKNYLTIAGYQAAIDSGAYNPFVTNNPSSSLDGARVETKRKGESKLGFINAGASFPVFELSGGDAYVAVGGEFRYEGGSDTPDPLGEAGKLIGIGGTSSDGDRTVFAGYVELVAPVIEEVEVQLAGRAEHYSDFGSAFSPKVAVRYQPMDEVLFRASYSHGFKAPTLPEVNAGASTSYQTLYDPQTDTRGQYKVISQGNKDLDAETAQSFNIGTVIEPLEDLSVKVDYFYIVNDDKIDTLGAQKLIDENSPNVVRKANGDIDYILDEYVNVAKQQVSGIDSEVKYDLSTDSYGDFLVKLAGTYNIEYKQSDSDGNLEDYIGTYYGGPRFKGKATLGYGYEDFAFTNIVNYTHSYDTLYETAEHSEVDALTTWDTQLAYTGIENATVAVGIRNVTNELAPFYNEAEGYHFAFHDNTGRFYYLQLEYGF</sequence>
<keyword evidence="7 9" id="KW-0472">Membrane</keyword>
<evidence type="ECO:0000256" key="9">
    <source>
        <dbReference type="PROSITE-ProRule" id="PRU01360"/>
    </source>
</evidence>
<keyword evidence="8 9" id="KW-0998">Cell outer membrane</keyword>
<evidence type="ECO:0000259" key="14">
    <source>
        <dbReference type="Pfam" id="PF00593"/>
    </source>
</evidence>
<feature type="region of interest" description="Disordered" evidence="12">
    <location>
        <begin position="230"/>
        <end position="252"/>
    </location>
</feature>
<feature type="domain" description="TonB-dependent receptor-like beta-barrel" evidence="14">
    <location>
        <begin position="378"/>
        <end position="793"/>
    </location>
</feature>
<keyword evidence="16" id="KW-0675">Receptor</keyword>
<evidence type="ECO:0000313" key="17">
    <source>
        <dbReference type="Proteomes" id="UP001059912"/>
    </source>
</evidence>
<dbReference type="CDD" id="cd01347">
    <property type="entry name" value="ligand_gated_channel"/>
    <property type="match status" value="1"/>
</dbReference>
<feature type="short sequence motif" description="TonB C-terminal box" evidence="10">
    <location>
        <begin position="810"/>
        <end position="827"/>
    </location>
</feature>